<dbReference type="EMBL" id="QXGF01002710">
    <property type="protein sequence ID" value="KAE8923685.1"/>
    <property type="molecule type" value="Genomic_DNA"/>
</dbReference>
<feature type="compositionally biased region" description="Low complexity" evidence="1">
    <location>
        <begin position="91"/>
        <end position="105"/>
    </location>
</feature>
<evidence type="ECO:0000313" key="18">
    <source>
        <dbReference type="Proteomes" id="UP000488956"/>
    </source>
</evidence>
<dbReference type="Proteomes" id="UP000488956">
    <property type="component" value="Unassembled WGS sequence"/>
</dbReference>
<evidence type="ECO:0000313" key="15">
    <source>
        <dbReference type="Proteomes" id="UP000441208"/>
    </source>
</evidence>
<evidence type="ECO:0000313" key="8">
    <source>
        <dbReference type="EMBL" id="KAE9183267.1"/>
    </source>
</evidence>
<dbReference type="Proteomes" id="UP000441208">
    <property type="component" value="Unassembled WGS sequence"/>
</dbReference>
<feature type="chain" id="PRO_5036380428" description="RxLR effector protein" evidence="2">
    <location>
        <begin position="22"/>
        <end position="131"/>
    </location>
</feature>
<dbReference type="EMBL" id="QXFX01002764">
    <property type="protein sequence ID" value="KAE9073846.1"/>
    <property type="molecule type" value="Genomic_DNA"/>
</dbReference>
<protein>
    <recommendedName>
        <fullName evidence="19">RxLR effector protein</fullName>
    </recommendedName>
</protein>
<evidence type="ECO:0000313" key="17">
    <source>
        <dbReference type="Proteomes" id="UP000476176"/>
    </source>
</evidence>
<dbReference type="Proteomes" id="UP000476176">
    <property type="component" value="Unassembled WGS sequence"/>
</dbReference>
<dbReference type="Proteomes" id="UP000429523">
    <property type="component" value="Unassembled WGS sequence"/>
</dbReference>
<evidence type="ECO:0000313" key="3">
    <source>
        <dbReference type="EMBL" id="KAE8923685.1"/>
    </source>
</evidence>
<dbReference type="Proteomes" id="UP000437068">
    <property type="component" value="Unassembled WGS sequence"/>
</dbReference>
<reference evidence="11 12" key="1">
    <citation type="submission" date="2018-08" db="EMBL/GenBank/DDBJ databases">
        <title>Genomic investigation of the strawberry pathogen Phytophthora fragariae indicates pathogenicity is determined by transcriptional variation in three key races.</title>
        <authorList>
            <person name="Adams T.M."/>
            <person name="Armitage A.D."/>
            <person name="Sobczyk M.K."/>
            <person name="Bates H.J."/>
            <person name="Dunwell J.M."/>
            <person name="Nellist C.F."/>
            <person name="Harrison R.J."/>
        </authorList>
    </citation>
    <scope>NUCLEOTIDE SEQUENCE [LARGE SCALE GENOMIC DNA]</scope>
    <source>
        <strain evidence="10 12">A4</strain>
        <strain evidence="9 13">BC-1</strain>
        <strain evidence="8 17">BC-23</strain>
        <strain evidence="7 14">NOV-5</strain>
        <strain evidence="6 15">NOV-71</strain>
        <strain evidence="3 11">NOV-9</strain>
        <strain evidence="5 18">ONT-3</strain>
        <strain evidence="4 16">SCRP245</strain>
    </source>
</reference>
<keyword evidence="2" id="KW-0732">Signal</keyword>
<evidence type="ECO:0000313" key="5">
    <source>
        <dbReference type="EMBL" id="KAE9073846.1"/>
    </source>
</evidence>
<dbReference type="AlphaFoldDB" id="A0A6A3QFC3"/>
<evidence type="ECO:0000313" key="6">
    <source>
        <dbReference type="EMBL" id="KAE9074484.1"/>
    </source>
</evidence>
<dbReference type="Proteomes" id="UP000440732">
    <property type="component" value="Unassembled WGS sequence"/>
</dbReference>
<dbReference type="EMBL" id="QXFZ01002711">
    <property type="protein sequence ID" value="KAE9074484.1"/>
    <property type="molecule type" value="Genomic_DNA"/>
</dbReference>
<evidence type="ECO:0000256" key="1">
    <source>
        <dbReference type="SAM" id="MobiDB-lite"/>
    </source>
</evidence>
<evidence type="ECO:0000313" key="10">
    <source>
        <dbReference type="EMBL" id="KAE9279634.1"/>
    </source>
</evidence>
<dbReference type="EMBL" id="QXGE01002728">
    <property type="protein sequence ID" value="KAE9279634.1"/>
    <property type="molecule type" value="Genomic_DNA"/>
</dbReference>
<gene>
    <name evidence="10" type="ORF">PF001_g24624</name>
    <name evidence="9" type="ORF">PF002_g26194</name>
    <name evidence="8" type="ORF">PF004_g23997</name>
    <name evidence="7" type="ORF">PF006_g24659</name>
    <name evidence="6" type="ORF">PF007_g25388</name>
    <name evidence="3" type="ORF">PF009_g26068</name>
    <name evidence="5" type="ORF">PF010_g24913</name>
    <name evidence="4" type="ORF">PF011_g24191</name>
</gene>
<dbReference type="Proteomes" id="UP000440367">
    <property type="component" value="Unassembled WGS sequence"/>
</dbReference>
<name>A0A6A3QFC3_9STRA</name>
<evidence type="ECO:0000313" key="14">
    <source>
        <dbReference type="Proteomes" id="UP000440732"/>
    </source>
</evidence>
<comment type="caution">
    <text evidence="6">The sequence shown here is derived from an EMBL/GenBank/DDBJ whole genome shotgun (WGS) entry which is preliminary data.</text>
</comment>
<organism evidence="6 15">
    <name type="scientific">Phytophthora fragariae</name>
    <dbReference type="NCBI Taxonomy" id="53985"/>
    <lineage>
        <taxon>Eukaryota</taxon>
        <taxon>Sar</taxon>
        <taxon>Stramenopiles</taxon>
        <taxon>Oomycota</taxon>
        <taxon>Peronosporomycetes</taxon>
        <taxon>Peronosporales</taxon>
        <taxon>Peronosporaceae</taxon>
        <taxon>Phytophthora</taxon>
    </lineage>
</organism>
<accession>A0A6A3QFC3</accession>
<dbReference type="EMBL" id="QXGD01002694">
    <property type="protein sequence ID" value="KAE9185318.1"/>
    <property type="molecule type" value="Genomic_DNA"/>
</dbReference>
<dbReference type="EMBL" id="QXFW01002705">
    <property type="protein sequence ID" value="KAE8976106.1"/>
    <property type="molecule type" value="Genomic_DNA"/>
</dbReference>
<dbReference type="EMBL" id="QXGC01002661">
    <property type="protein sequence ID" value="KAE9183267.1"/>
    <property type="molecule type" value="Genomic_DNA"/>
</dbReference>
<dbReference type="Proteomes" id="UP000460718">
    <property type="component" value="Unassembled WGS sequence"/>
</dbReference>
<proteinExistence type="predicted"/>
<evidence type="ECO:0000313" key="11">
    <source>
        <dbReference type="Proteomes" id="UP000429523"/>
    </source>
</evidence>
<evidence type="ECO:0000313" key="13">
    <source>
        <dbReference type="Proteomes" id="UP000440367"/>
    </source>
</evidence>
<evidence type="ECO:0000313" key="9">
    <source>
        <dbReference type="EMBL" id="KAE9185318.1"/>
    </source>
</evidence>
<evidence type="ECO:0000256" key="2">
    <source>
        <dbReference type="SAM" id="SignalP"/>
    </source>
</evidence>
<evidence type="ECO:0008006" key="19">
    <source>
        <dbReference type="Google" id="ProtNLM"/>
    </source>
</evidence>
<evidence type="ECO:0000313" key="4">
    <source>
        <dbReference type="EMBL" id="KAE8976106.1"/>
    </source>
</evidence>
<feature type="signal peptide" evidence="2">
    <location>
        <begin position="1"/>
        <end position="21"/>
    </location>
</feature>
<dbReference type="EMBL" id="QXGA01002755">
    <property type="protein sequence ID" value="KAE9092564.1"/>
    <property type="molecule type" value="Genomic_DNA"/>
</dbReference>
<sequence length="131" mass="14259">MAKLSFSICGAVMLAVAGGSSAPHEVSRYLRPSVEQIAAAPSTMHPLNSSLNSSLETEQRLVARVRDDVHREQSLQLTTPTRGTRCRSETRSSPSPTKMKTPSASATPNSLRRLKSAVTVLKQNHYLKQDT</sequence>
<evidence type="ECO:0000313" key="16">
    <source>
        <dbReference type="Proteomes" id="UP000460718"/>
    </source>
</evidence>
<evidence type="ECO:0000313" key="12">
    <source>
        <dbReference type="Proteomes" id="UP000437068"/>
    </source>
</evidence>
<feature type="region of interest" description="Disordered" evidence="1">
    <location>
        <begin position="66"/>
        <end position="112"/>
    </location>
</feature>
<evidence type="ECO:0000313" key="7">
    <source>
        <dbReference type="EMBL" id="KAE9092564.1"/>
    </source>
</evidence>